<keyword evidence="1" id="KW-0863">Zinc-finger</keyword>
<name>A0A4Q4M3D6_9PLEO</name>
<feature type="compositionally biased region" description="Basic residues" evidence="2">
    <location>
        <begin position="67"/>
        <end position="76"/>
    </location>
</feature>
<feature type="domain" description="RING-type" evidence="3">
    <location>
        <begin position="399"/>
        <end position="447"/>
    </location>
</feature>
<evidence type="ECO:0000313" key="4">
    <source>
        <dbReference type="EMBL" id="RYN41148.1"/>
    </source>
</evidence>
<dbReference type="InterPro" id="IPR013083">
    <property type="entry name" value="Znf_RING/FYVE/PHD"/>
</dbReference>
<dbReference type="GO" id="GO:0008270">
    <property type="term" value="F:zinc ion binding"/>
    <property type="evidence" value="ECO:0007669"/>
    <property type="project" value="UniProtKB-KW"/>
</dbReference>
<dbReference type="SUPFAM" id="SSF57850">
    <property type="entry name" value="RING/U-box"/>
    <property type="match status" value="1"/>
</dbReference>
<evidence type="ECO:0000256" key="1">
    <source>
        <dbReference type="PROSITE-ProRule" id="PRU00175"/>
    </source>
</evidence>
<accession>A0A4Q4M3D6</accession>
<dbReference type="InterPro" id="IPR001841">
    <property type="entry name" value="Znf_RING"/>
</dbReference>
<organism evidence="4 5">
    <name type="scientific">Alternaria tenuissima</name>
    <dbReference type="NCBI Taxonomy" id="119927"/>
    <lineage>
        <taxon>Eukaryota</taxon>
        <taxon>Fungi</taxon>
        <taxon>Dikarya</taxon>
        <taxon>Ascomycota</taxon>
        <taxon>Pezizomycotina</taxon>
        <taxon>Dothideomycetes</taxon>
        <taxon>Pleosporomycetidae</taxon>
        <taxon>Pleosporales</taxon>
        <taxon>Pleosporineae</taxon>
        <taxon>Pleosporaceae</taxon>
        <taxon>Alternaria</taxon>
        <taxon>Alternaria sect. Alternaria</taxon>
        <taxon>Alternaria alternata complex</taxon>
    </lineage>
</organism>
<keyword evidence="1" id="KW-0862">Zinc</keyword>
<proteinExistence type="predicted"/>
<dbReference type="EMBL" id="PDXA01000051">
    <property type="protein sequence ID" value="RYN41148.1"/>
    <property type="molecule type" value="Genomic_DNA"/>
</dbReference>
<comment type="caution">
    <text evidence="4">The sequence shown here is derived from an EMBL/GenBank/DDBJ whole genome shotgun (WGS) entry which is preliminary data.</text>
</comment>
<reference evidence="5" key="1">
    <citation type="journal article" date="2019" name="bioRxiv">
        <title>Genomics, evolutionary history and diagnostics of the Alternaria alternata species group including apple and Asian pear pathotypes.</title>
        <authorList>
            <person name="Armitage A.D."/>
            <person name="Cockerton H.M."/>
            <person name="Sreenivasaprasad S."/>
            <person name="Woodhall J.W."/>
            <person name="Lane C.R."/>
            <person name="Harrison R.J."/>
            <person name="Clarkson J.P."/>
        </authorList>
    </citation>
    <scope>NUCLEOTIDE SEQUENCE [LARGE SCALE GENOMIC DNA]</scope>
    <source>
        <strain evidence="5">FERA 1082</strain>
    </source>
</reference>
<evidence type="ECO:0000259" key="3">
    <source>
        <dbReference type="PROSITE" id="PS50089"/>
    </source>
</evidence>
<sequence length="487" mass="54452">MAEFHSAAELLSQPSKLAFGKRVSENSKPQVEKRKRSRSTSSAITPDVDQLQGVTPGPCARDTFPPHHVRTRRITSHPVRRVLLKARRQTCQGDPVQPRPCFSILSLAFPEPHIDYSTTTHASPHDSGVAEQQHDVPRLHRKEPPQLTVRDAIAEQLVKLRLPATTHTPLAPTGATAPRSTINFSFPFQHSNSAKAAKSAWNRMASSNPLLPSFRGQLNPPDTSAMDLDFWRRHGENSTDPIVINDHGDDECDLRSISSLESLESAGLSRQLINRRRTRPILMDQSPSGSCISITTADSFENSESQVSALISDCIDDARHDRKAWEEKDHRLPQLLQEKMRLTPAQLAEKSGSPAALAESPEIVRLETLRQAITHVCTRNYTNMDFNTEEGTHLRRRDCVVCDDSIAIGDLPSLTDCEHRPETCAGCYADWITTQLQGSTWREAKCPGSDCDVVLSYHDIRLYASSETFEKYDTFKARALINEDRKL</sequence>
<evidence type="ECO:0000313" key="5">
    <source>
        <dbReference type="Proteomes" id="UP000292402"/>
    </source>
</evidence>
<gene>
    <name evidence="4" type="ORF">AA0114_g10867</name>
</gene>
<evidence type="ECO:0000256" key="2">
    <source>
        <dbReference type="SAM" id="MobiDB-lite"/>
    </source>
</evidence>
<protein>
    <recommendedName>
        <fullName evidence="3">RING-type domain-containing protein</fullName>
    </recommendedName>
</protein>
<feature type="region of interest" description="Disordered" evidence="2">
    <location>
        <begin position="116"/>
        <end position="137"/>
    </location>
</feature>
<dbReference type="PROSITE" id="PS50089">
    <property type="entry name" value="ZF_RING_2"/>
    <property type="match status" value="1"/>
</dbReference>
<keyword evidence="1" id="KW-0479">Metal-binding</keyword>
<dbReference type="Proteomes" id="UP000292402">
    <property type="component" value="Unassembled WGS sequence"/>
</dbReference>
<dbReference type="Gene3D" id="3.30.40.10">
    <property type="entry name" value="Zinc/RING finger domain, C3HC4 (zinc finger)"/>
    <property type="match status" value="1"/>
</dbReference>
<feature type="region of interest" description="Disordered" evidence="2">
    <location>
        <begin position="15"/>
        <end position="76"/>
    </location>
</feature>
<dbReference type="AlphaFoldDB" id="A0A4Q4M3D6"/>